<evidence type="ECO:0000256" key="12">
    <source>
        <dbReference type="ARBA" id="ARBA00023053"/>
    </source>
</evidence>
<dbReference type="GO" id="GO:0005886">
    <property type="term" value="C:plasma membrane"/>
    <property type="evidence" value="ECO:0007669"/>
    <property type="project" value="UniProtKB-SubCell"/>
</dbReference>
<evidence type="ECO:0000256" key="15">
    <source>
        <dbReference type="ARBA" id="ARBA00023180"/>
    </source>
</evidence>
<evidence type="ECO:0000256" key="10">
    <source>
        <dbReference type="ARBA" id="ARBA00022860"/>
    </source>
</evidence>
<feature type="transmembrane region" description="Helical" evidence="19">
    <location>
        <begin position="731"/>
        <end position="751"/>
    </location>
</feature>
<gene>
    <name evidence="21" type="ORF">NSCI0253_LOCUS12421</name>
</gene>
<evidence type="ECO:0000256" key="19">
    <source>
        <dbReference type="SAM" id="Phobius"/>
    </source>
</evidence>
<proteinExistence type="inferred from homology"/>
<evidence type="ECO:0000313" key="21">
    <source>
        <dbReference type="EMBL" id="CAD8838073.1"/>
    </source>
</evidence>
<dbReference type="AlphaFoldDB" id="A0A7S1A0N3"/>
<evidence type="ECO:0000256" key="13">
    <source>
        <dbReference type="ARBA" id="ARBA00023065"/>
    </source>
</evidence>
<evidence type="ECO:0000256" key="2">
    <source>
        <dbReference type="ARBA" id="ARBA00007489"/>
    </source>
</evidence>
<dbReference type="Gene3D" id="2.60.40.2030">
    <property type="match status" value="2"/>
</dbReference>
<feature type="transmembrane region" description="Helical" evidence="19">
    <location>
        <begin position="698"/>
        <end position="719"/>
    </location>
</feature>
<reference evidence="21" key="1">
    <citation type="submission" date="2021-01" db="EMBL/GenBank/DDBJ databases">
        <authorList>
            <person name="Corre E."/>
            <person name="Pelletier E."/>
            <person name="Niang G."/>
            <person name="Scheremetjew M."/>
            <person name="Finn R."/>
            <person name="Kale V."/>
            <person name="Holt S."/>
            <person name="Cochrane G."/>
            <person name="Meng A."/>
            <person name="Brown T."/>
            <person name="Cohen L."/>
        </authorList>
    </citation>
    <scope>NUCLEOTIDE SEQUENCE</scope>
</reference>
<keyword evidence="9" id="KW-0106">Calcium</keyword>
<dbReference type="Pfam" id="PF01699">
    <property type="entry name" value="Na_Ca_ex"/>
    <property type="match status" value="2"/>
</dbReference>
<keyword evidence="10" id="KW-0112">Calmodulin-binding</keyword>
<dbReference type="GO" id="GO:0007154">
    <property type="term" value="P:cell communication"/>
    <property type="evidence" value="ECO:0007669"/>
    <property type="project" value="InterPro"/>
</dbReference>
<evidence type="ECO:0000256" key="4">
    <source>
        <dbReference type="ARBA" id="ARBA00022475"/>
    </source>
</evidence>
<dbReference type="InterPro" id="IPR044880">
    <property type="entry name" value="NCX_ion-bd_dom_sf"/>
</dbReference>
<dbReference type="InterPro" id="IPR004837">
    <property type="entry name" value="NaCa_Exmemb"/>
</dbReference>
<keyword evidence="15" id="KW-0325">Glycoprotein</keyword>
<comment type="catalytic activity">
    <reaction evidence="17">
        <text>Ca(2+)(in) + 3 Na(+)(out) = Ca(2+)(out) + 3 Na(+)(in)</text>
        <dbReference type="Rhea" id="RHEA:69955"/>
        <dbReference type="ChEBI" id="CHEBI:29101"/>
        <dbReference type="ChEBI" id="CHEBI:29108"/>
    </reaction>
</comment>
<keyword evidence="13" id="KW-0406">Ion transport</keyword>
<accession>A0A7S1A0N3</accession>
<keyword evidence="3" id="KW-0813">Transport</keyword>
<dbReference type="InterPro" id="IPR004836">
    <property type="entry name" value="Na_Ca_Ex"/>
</dbReference>
<dbReference type="InterPro" id="IPR038081">
    <property type="entry name" value="CalX-like_sf"/>
</dbReference>
<evidence type="ECO:0000259" key="20">
    <source>
        <dbReference type="SMART" id="SM00237"/>
    </source>
</evidence>
<evidence type="ECO:0000256" key="3">
    <source>
        <dbReference type="ARBA" id="ARBA00022448"/>
    </source>
</evidence>
<keyword evidence="8" id="KW-0677">Repeat</keyword>
<dbReference type="Gene3D" id="1.20.1420.30">
    <property type="entry name" value="NCX, central ion-binding region"/>
    <property type="match status" value="2"/>
</dbReference>
<dbReference type="SUPFAM" id="SSF141072">
    <property type="entry name" value="CalX-like"/>
    <property type="match status" value="2"/>
</dbReference>
<dbReference type="PANTHER" id="PTHR11878">
    <property type="entry name" value="SODIUM/CALCIUM EXCHANGER"/>
    <property type="match status" value="1"/>
</dbReference>
<feature type="domain" description="Calx-beta" evidence="20">
    <location>
        <begin position="251"/>
        <end position="350"/>
    </location>
</feature>
<comment type="subcellular location">
    <subcellularLocation>
        <location evidence="1">Cell membrane</location>
        <topology evidence="1">Multi-pass membrane protein</topology>
    </subcellularLocation>
</comment>
<dbReference type="PANTHER" id="PTHR11878:SF65">
    <property type="entry name" value="NA_CA-EXCHANGE PROTEIN, ISOFORM G"/>
    <property type="match status" value="1"/>
</dbReference>
<evidence type="ECO:0000256" key="5">
    <source>
        <dbReference type="ARBA" id="ARBA00022692"/>
    </source>
</evidence>
<dbReference type="EMBL" id="HBFQ01017799">
    <property type="protein sequence ID" value="CAD8838073.1"/>
    <property type="molecule type" value="Transcribed_RNA"/>
</dbReference>
<evidence type="ECO:0000256" key="8">
    <source>
        <dbReference type="ARBA" id="ARBA00022737"/>
    </source>
</evidence>
<comment type="similarity">
    <text evidence="2">Belongs to the Ca(2+):cation antiporter (CaCA) (TC 2.A.19) family. SLC8 subfamily.</text>
</comment>
<dbReference type="Pfam" id="PF03160">
    <property type="entry name" value="Calx-beta"/>
    <property type="match status" value="1"/>
</dbReference>
<evidence type="ECO:0000256" key="16">
    <source>
        <dbReference type="ARBA" id="ARBA00023201"/>
    </source>
</evidence>
<evidence type="ECO:0000256" key="18">
    <source>
        <dbReference type="SAM" id="MobiDB-lite"/>
    </source>
</evidence>
<evidence type="ECO:0000256" key="1">
    <source>
        <dbReference type="ARBA" id="ARBA00004651"/>
    </source>
</evidence>
<dbReference type="GO" id="GO:0005432">
    <property type="term" value="F:calcium:sodium antiporter activity"/>
    <property type="evidence" value="ECO:0007669"/>
    <property type="project" value="InterPro"/>
</dbReference>
<evidence type="ECO:0000256" key="17">
    <source>
        <dbReference type="ARBA" id="ARBA00033667"/>
    </source>
</evidence>
<dbReference type="GO" id="GO:0046872">
    <property type="term" value="F:metal ion binding"/>
    <property type="evidence" value="ECO:0007669"/>
    <property type="project" value="UniProtKB-KW"/>
</dbReference>
<feature type="transmembrane region" description="Helical" evidence="19">
    <location>
        <begin position="140"/>
        <end position="160"/>
    </location>
</feature>
<evidence type="ECO:0000256" key="7">
    <source>
        <dbReference type="ARBA" id="ARBA00022729"/>
    </source>
</evidence>
<name>A0A7S1A0N3_NOCSC</name>
<evidence type="ECO:0000256" key="14">
    <source>
        <dbReference type="ARBA" id="ARBA00023136"/>
    </source>
</evidence>
<keyword evidence="4" id="KW-1003">Cell membrane</keyword>
<keyword evidence="16" id="KW-0739">Sodium transport</keyword>
<feature type="transmembrane region" description="Helical" evidence="19">
    <location>
        <begin position="79"/>
        <end position="98"/>
    </location>
</feature>
<organism evidence="21">
    <name type="scientific">Noctiluca scintillans</name>
    <name type="common">Sea sparkle</name>
    <name type="synonym">Red tide dinoflagellate</name>
    <dbReference type="NCBI Taxonomy" id="2966"/>
    <lineage>
        <taxon>Eukaryota</taxon>
        <taxon>Sar</taxon>
        <taxon>Alveolata</taxon>
        <taxon>Dinophyceae</taxon>
        <taxon>Noctilucales</taxon>
        <taxon>Noctilucaceae</taxon>
        <taxon>Noctiluca</taxon>
    </lineage>
</organism>
<keyword evidence="12" id="KW-0915">Sodium</keyword>
<evidence type="ECO:0000256" key="11">
    <source>
        <dbReference type="ARBA" id="ARBA00022989"/>
    </source>
</evidence>
<dbReference type="GO" id="GO:0098703">
    <property type="term" value="P:calcium ion import across plasma membrane"/>
    <property type="evidence" value="ECO:0007669"/>
    <property type="project" value="TreeGrafter"/>
</dbReference>
<keyword evidence="7" id="KW-0732">Signal</keyword>
<protein>
    <recommendedName>
        <fullName evidence="20">Calx-beta domain-containing protein</fullName>
    </recommendedName>
</protein>
<keyword evidence="5 19" id="KW-0812">Transmembrane</keyword>
<evidence type="ECO:0000256" key="6">
    <source>
        <dbReference type="ARBA" id="ARBA00022723"/>
    </source>
</evidence>
<dbReference type="GO" id="GO:0005516">
    <property type="term" value="F:calmodulin binding"/>
    <property type="evidence" value="ECO:0007669"/>
    <property type="project" value="UniProtKB-KW"/>
</dbReference>
<sequence>MGVALVSDVFMGSIERITSKKVRVFSRDKGRWITVKVWNDTVANLTLMALGSSAPEIMLSLLELIGNDFYSGDLGPSTIVGSAAFNLFVISAVCVMSIPDGELRQIEDLTVFTVTATFSLFAYFWLYFVVSIVSEDVIDIWEAVATLFFFPGLVLVAFAADKGYMSSSRAHAARIIDCEIHKEELAMIEMQILHKHGHQLTDEELTRIIEVEYGPPVTRAAYRVGATRQLFGGKRKSPTKTNNVKPESTSDDVSLCSGDHGTLVEFACPCYTVLECVGTLTLSVIRRGDISRRVWVDYETKDGTAQAHSDFMPVSGRLIFDVGETKQTIGVEIIDDSKPEEIEDFFVELKNPFCEEKDQLIGLGEASEAQIRIIDDDQPGILAFEHEVVKVREDTSDDTILSVVVQRKGGCRGSISCKYWTEDVSAVGGIDYIPVRGELSFEDTQAVAGIDVIIKPRGRYENSASFRLILADPCGGARLEHGTDGGRESDICTVIIESDQANKERTDRVLEMLQIKLDRAAIGTANWKEQFLEALWPAGDDGEAGVLDWLGHLVTVFWKVLFAFIPPVDYCNGWVCFVVSLCMIALITACINDLAGLLGCTMGIPDSITAITFVALGTSLPDTFASKTAAVQDPYADASIGNVTGSNSVNVFLGLGMPWVIGSVYWRLKGQDDEWKSKYPDVDWKQGEGMLVVEAGNLAFSVVVFSVGALSAVSILCIRRRTIGGELGGSRLSKVVTSAVLVFLWFAYIALSSWRSMTNKGPCE</sequence>
<dbReference type="InterPro" id="IPR003644">
    <property type="entry name" value="Calx_beta"/>
</dbReference>
<dbReference type="SMART" id="SM00237">
    <property type="entry name" value="Calx_beta"/>
    <property type="match status" value="2"/>
</dbReference>
<dbReference type="PRINTS" id="PR01259">
    <property type="entry name" value="NACAEXCHNGR"/>
</dbReference>
<dbReference type="InterPro" id="IPR051171">
    <property type="entry name" value="CaCA"/>
</dbReference>
<keyword evidence="11 19" id="KW-1133">Transmembrane helix</keyword>
<keyword evidence="6" id="KW-0479">Metal-binding</keyword>
<evidence type="ECO:0000256" key="9">
    <source>
        <dbReference type="ARBA" id="ARBA00022837"/>
    </source>
</evidence>
<feature type="domain" description="Calx-beta" evidence="20">
    <location>
        <begin position="369"/>
        <end position="471"/>
    </location>
</feature>
<keyword evidence="14 19" id="KW-0472">Membrane</keyword>
<feature type="transmembrane region" description="Helical" evidence="19">
    <location>
        <begin position="110"/>
        <end position="128"/>
    </location>
</feature>
<feature type="region of interest" description="Disordered" evidence="18">
    <location>
        <begin position="233"/>
        <end position="252"/>
    </location>
</feature>